<feature type="region of interest" description="Disordered" evidence="1">
    <location>
        <begin position="74"/>
        <end position="111"/>
    </location>
</feature>
<reference evidence="2 3" key="1">
    <citation type="submission" date="2019-02" db="EMBL/GenBank/DDBJ databases">
        <title>Deep-cultivation of Planctomycetes and their phenomic and genomic characterization uncovers novel biology.</title>
        <authorList>
            <person name="Wiegand S."/>
            <person name="Jogler M."/>
            <person name="Boedeker C."/>
            <person name="Pinto D."/>
            <person name="Vollmers J."/>
            <person name="Rivas-Marin E."/>
            <person name="Kohn T."/>
            <person name="Peeters S.H."/>
            <person name="Heuer A."/>
            <person name="Rast P."/>
            <person name="Oberbeckmann S."/>
            <person name="Bunk B."/>
            <person name="Jeske O."/>
            <person name="Meyerdierks A."/>
            <person name="Storesund J.E."/>
            <person name="Kallscheuer N."/>
            <person name="Luecker S."/>
            <person name="Lage O.M."/>
            <person name="Pohl T."/>
            <person name="Merkel B.J."/>
            <person name="Hornburger P."/>
            <person name="Mueller R.-W."/>
            <person name="Bruemmer F."/>
            <person name="Labrenz M."/>
            <person name="Spormann A.M."/>
            <person name="Op Den Camp H."/>
            <person name="Overmann J."/>
            <person name="Amann R."/>
            <person name="Jetten M.S.M."/>
            <person name="Mascher T."/>
            <person name="Medema M.H."/>
            <person name="Devos D.P."/>
            <person name="Kaster A.-K."/>
            <person name="Ovreas L."/>
            <person name="Rohde M."/>
            <person name="Galperin M.Y."/>
            <person name="Jogler C."/>
        </authorList>
    </citation>
    <scope>NUCLEOTIDE SEQUENCE [LARGE SCALE GENOMIC DNA]</scope>
    <source>
        <strain evidence="2 3">CA54</strain>
    </source>
</reference>
<dbReference type="InterPro" id="IPR021322">
    <property type="entry name" value="DUF2924"/>
</dbReference>
<organism evidence="2 3">
    <name type="scientific">Symmachiella macrocystis</name>
    <dbReference type="NCBI Taxonomy" id="2527985"/>
    <lineage>
        <taxon>Bacteria</taxon>
        <taxon>Pseudomonadati</taxon>
        <taxon>Planctomycetota</taxon>
        <taxon>Planctomycetia</taxon>
        <taxon>Planctomycetales</taxon>
        <taxon>Planctomycetaceae</taxon>
        <taxon>Symmachiella</taxon>
    </lineage>
</organism>
<evidence type="ECO:0008006" key="4">
    <source>
        <dbReference type="Google" id="ProtNLM"/>
    </source>
</evidence>
<keyword evidence="3" id="KW-1185">Reference proteome</keyword>
<protein>
    <recommendedName>
        <fullName evidence="4">DUF2924 domain-containing protein</fullName>
    </recommendedName>
</protein>
<evidence type="ECO:0000256" key="1">
    <source>
        <dbReference type="SAM" id="MobiDB-lite"/>
    </source>
</evidence>
<evidence type="ECO:0000313" key="3">
    <source>
        <dbReference type="Proteomes" id="UP000320735"/>
    </source>
</evidence>
<name>A0A5C6B184_9PLAN</name>
<comment type="caution">
    <text evidence="2">The sequence shown here is derived from an EMBL/GenBank/DDBJ whole genome shotgun (WGS) entry which is preliminary data.</text>
</comment>
<proteinExistence type="predicted"/>
<dbReference type="Pfam" id="PF11149">
    <property type="entry name" value="DUF2924"/>
    <property type="match status" value="1"/>
</dbReference>
<accession>A0A5C6B184</accession>
<gene>
    <name evidence="2" type="ORF">CA54_60560</name>
</gene>
<sequence length="111" mass="13049">MALNIEQEVTALRRMTPRELRVRYEEVFGEECRSNHKQWLIKRIAWRMQANEEGDLSERTRRRAMELANDADLWLKPPQGHDLAKPPARTGQLPNRHDPRLLLPGTTLSRI</sequence>
<dbReference type="EMBL" id="SJPP01000005">
    <property type="protein sequence ID" value="TWU04174.1"/>
    <property type="molecule type" value="Genomic_DNA"/>
</dbReference>
<evidence type="ECO:0000313" key="2">
    <source>
        <dbReference type="EMBL" id="TWU04174.1"/>
    </source>
</evidence>
<dbReference type="Proteomes" id="UP000320735">
    <property type="component" value="Unassembled WGS sequence"/>
</dbReference>
<dbReference type="AlphaFoldDB" id="A0A5C6B184"/>